<keyword evidence="2" id="KW-1185">Reference proteome</keyword>
<dbReference type="InterPro" id="IPR029033">
    <property type="entry name" value="His_PPase_superfam"/>
</dbReference>
<dbReference type="GO" id="GO:0016791">
    <property type="term" value="F:phosphatase activity"/>
    <property type="evidence" value="ECO:0007669"/>
    <property type="project" value="TreeGrafter"/>
</dbReference>
<dbReference type="InterPro" id="IPR013078">
    <property type="entry name" value="His_Pase_superF_clade-1"/>
</dbReference>
<evidence type="ECO:0000313" key="1">
    <source>
        <dbReference type="EMBL" id="KAF2107714.1"/>
    </source>
</evidence>
<dbReference type="SMART" id="SM00855">
    <property type="entry name" value="PGAM"/>
    <property type="match status" value="1"/>
</dbReference>
<dbReference type="AlphaFoldDB" id="A0A6A5YLY4"/>
<dbReference type="EMBL" id="ML977352">
    <property type="protein sequence ID" value="KAF2107714.1"/>
    <property type="molecule type" value="Genomic_DNA"/>
</dbReference>
<reference evidence="1" key="1">
    <citation type="journal article" date="2020" name="Stud. Mycol.">
        <title>101 Dothideomycetes genomes: a test case for predicting lifestyles and emergence of pathogens.</title>
        <authorList>
            <person name="Haridas S."/>
            <person name="Albert R."/>
            <person name="Binder M."/>
            <person name="Bloem J."/>
            <person name="Labutti K."/>
            <person name="Salamov A."/>
            <person name="Andreopoulos B."/>
            <person name="Baker S."/>
            <person name="Barry K."/>
            <person name="Bills G."/>
            <person name="Bluhm B."/>
            <person name="Cannon C."/>
            <person name="Castanera R."/>
            <person name="Culley D."/>
            <person name="Daum C."/>
            <person name="Ezra D."/>
            <person name="Gonzalez J."/>
            <person name="Henrissat B."/>
            <person name="Kuo A."/>
            <person name="Liang C."/>
            <person name="Lipzen A."/>
            <person name="Lutzoni F."/>
            <person name="Magnuson J."/>
            <person name="Mondo S."/>
            <person name="Nolan M."/>
            <person name="Ohm R."/>
            <person name="Pangilinan J."/>
            <person name="Park H.-J."/>
            <person name="Ramirez L."/>
            <person name="Alfaro M."/>
            <person name="Sun H."/>
            <person name="Tritt A."/>
            <person name="Yoshinaga Y."/>
            <person name="Zwiers L.-H."/>
            <person name="Turgeon B."/>
            <person name="Goodwin S."/>
            <person name="Spatafora J."/>
            <person name="Crous P."/>
            <person name="Grigoriev I."/>
        </authorList>
    </citation>
    <scope>NUCLEOTIDE SEQUENCE</scope>
    <source>
        <strain evidence="1">CBS 627.86</strain>
    </source>
</reference>
<dbReference type="CDD" id="cd07067">
    <property type="entry name" value="HP_PGM_like"/>
    <property type="match status" value="1"/>
</dbReference>
<dbReference type="GO" id="GO:0005737">
    <property type="term" value="C:cytoplasm"/>
    <property type="evidence" value="ECO:0007669"/>
    <property type="project" value="TreeGrafter"/>
</dbReference>
<dbReference type="Proteomes" id="UP000799770">
    <property type="component" value="Unassembled WGS sequence"/>
</dbReference>
<dbReference type="InterPro" id="IPR050275">
    <property type="entry name" value="PGM_Phosphatase"/>
</dbReference>
<organism evidence="1 2">
    <name type="scientific">Lophiotrema nucula</name>
    <dbReference type="NCBI Taxonomy" id="690887"/>
    <lineage>
        <taxon>Eukaryota</taxon>
        <taxon>Fungi</taxon>
        <taxon>Dikarya</taxon>
        <taxon>Ascomycota</taxon>
        <taxon>Pezizomycotina</taxon>
        <taxon>Dothideomycetes</taxon>
        <taxon>Pleosporomycetidae</taxon>
        <taxon>Pleosporales</taxon>
        <taxon>Lophiotremataceae</taxon>
        <taxon>Lophiotrema</taxon>
    </lineage>
</organism>
<evidence type="ECO:0000313" key="2">
    <source>
        <dbReference type="Proteomes" id="UP000799770"/>
    </source>
</evidence>
<accession>A0A6A5YLY4</accession>
<proteinExistence type="predicted"/>
<dbReference type="Gene3D" id="3.40.50.1240">
    <property type="entry name" value="Phosphoglycerate mutase-like"/>
    <property type="match status" value="1"/>
</dbReference>
<name>A0A6A5YLY4_9PLEO</name>
<dbReference type="Pfam" id="PF00300">
    <property type="entry name" value="His_Phos_1"/>
    <property type="match status" value="1"/>
</dbReference>
<dbReference type="PANTHER" id="PTHR48100:SF54">
    <property type="entry name" value="PHOSPHATASE SPAC5H10.03-RELATED"/>
    <property type="match status" value="1"/>
</dbReference>
<gene>
    <name evidence="1" type="ORF">BDV96DRAFT_293784</name>
</gene>
<dbReference type="SUPFAM" id="SSF53254">
    <property type="entry name" value="Phosphoglycerate mutase-like"/>
    <property type="match status" value="1"/>
</dbReference>
<dbReference type="OrthoDB" id="496981at2759"/>
<dbReference type="PANTHER" id="PTHR48100">
    <property type="entry name" value="BROAD-SPECIFICITY PHOSPHATASE YOR283W-RELATED"/>
    <property type="match status" value="1"/>
</dbReference>
<sequence>MSPTLYLVRHAEGYHNVDGQVYIRDAVLTPNGRSQCANLQKTFPDHDKIDLVLSSPMRRTIQTAVYSFAPTLARKEVPYLVIPKAQEVSRLPCDVGHDPEKLKVQIKELVQDAIEDGFDVAKIDLSAVEEGWNSKKGYWASEHDAVRRRAADLRSWLFKRPEERILLVTHGAFLHYLTEDWTGDDPSRGTAYLNCEVRQFVFANGSSAEAVHIVETDESRQTRGASHEEDDTHILEEIRLVESNRSSNL</sequence>
<protein>
    <submittedName>
        <fullName evidence="1">Histidine phosphatase superfamily</fullName>
    </submittedName>
</protein>